<proteinExistence type="predicted"/>
<dbReference type="InterPro" id="IPR002797">
    <property type="entry name" value="Polysacc_synth"/>
</dbReference>
<evidence type="ECO:0000313" key="7">
    <source>
        <dbReference type="EMBL" id="SDF50426.1"/>
    </source>
</evidence>
<keyword evidence="4 6" id="KW-1133">Transmembrane helix</keyword>
<dbReference type="RefSeq" id="WP_089963731.1">
    <property type="nucleotide sequence ID" value="NZ_FNAV01000025.1"/>
</dbReference>
<keyword evidence="8" id="KW-1185">Reference proteome</keyword>
<dbReference type="Proteomes" id="UP000198994">
    <property type="component" value="Unassembled WGS sequence"/>
</dbReference>
<feature type="transmembrane region" description="Helical" evidence="6">
    <location>
        <begin position="352"/>
        <end position="372"/>
    </location>
</feature>
<keyword evidence="2" id="KW-1003">Cell membrane</keyword>
<gene>
    <name evidence="7" type="ORF">SAMN04488105_12510</name>
</gene>
<feature type="transmembrane region" description="Helical" evidence="6">
    <location>
        <begin position="98"/>
        <end position="119"/>
    </location>
</feature>
<keyword evidence="5 6" id="KW-0472">Membrane</keyword>
<evidence type="ECO:0000256" key="4">
    <source>
        <dbReference type="ARBA" id="ARBA00022989"/>
    </source>
</evidence>
<feature type="transmembrane region" description="Helical" evidence="6">
    <location>
        <begin position="125"/>
        <end position="145"/>
    </location>
</feature>
<evidence type="ECO:0000256" key="1">
    <source>
        <dbReference type="ARBA" id="ARBA00004651"/>
    </source>
</evidence>
<accession>A0A1G7LM12</accession>
<organism evidence="7 8">
    <name type="scientific">Salipiger thiooxidans</name>
    <dbReference type="NCBI Taxonomy" id="282683"/>
    <lineage>
        <taxon>Bacteria</taxon>
        <taxon>Pseudomonadati</taxon>
        <taxon>Pseudomonadota</taxon>
        <taxon>Alphaproteobacteria</taxon>
        <taxon>Rhodobacterales</taxon>
        <taxon>Roseobacteraceae</taxon>
        <taxon>Salipiger</taxon>
    </lineage>
</organism>
<dbReference type="InterPro" id="IPR050833">
    <property type="entry name" value="Poly_Biosynth_Transport"/>
</dbReference>
<evidence type="ECO:0000256" key="6">
    <source>
        <dbReference type="SAM" id="Phobius"/>
    </source>
</evidence>
<dbReference type="CDD" id="cd13128">
    <property type="entry name" value="MATE_Wzx_like"/>
    <property type="match status" value="1"/>
</dbReference>
<evidence type="ECO:0000256" key="2">
    <source>
        <dbReference type="ARBA" id="ARBA00022475"/>
    </source>
</evidence>
<evidence type="ECO:0000256" key="5">
    <source>
        <dbReference type="ARBA" id="ARBA00023136"/>
    </source>
</evidence>
<feature type="transmembrane region" description="Helical" evidence="6">
    <location>
        <begin position="384"/>
        <end position="405"/>
    </location>
</feature>
<dbReference type="OrthoDB" id="5785171at2"/>
<evidence type="ECO:0000313" key="8">
    <source>
        <dbReference type="Proteomes" id="UP000198994"/>
    </source>
</evidence>
<evidence type="ECO:0000256" key="3">
    <source>
        <dbReference type="ARBA" id="ARBA00022692"/>
    </source>
</evidence>
<name>A0A1G7LM12_9RHOB</name>
<feature type="transmembrane region" description="Helical" evidence="6">
    <location>
        <begin position="320"/>
        <end position="346"/>
    </location>
</feature>
<dbReference type="Pfam" id="PF01943">
    <property type="entry name" value="Polysacc_synt"/>
    <property type="match status" value="1"/>
</dbReference>
<dbReference type="GO" id="GO:0005886">
    <property type="term" value="C:plasma membrane"/>
    <property type="evidence" value="ECO:0007669"/>
    <property type="project" value="UniProtKB-SubCell"/>
</dbReference>
<dbReference type="PANTHER" id="PTHR30250:SF11">
    <property type="entry name" value="O-ANTIGEN TRANSPORTER-RELATED"/>
    <property type="match status" value="1"/>
</dbReference>
<dbReference type="PANTHER" id="PTHR30250">
    <property type="entry name" value="PST FAMILY PREDICTED COLANIC ACID TRANSPORTER"/>
    <property type="match status" value="1"/>
</dbReference>
<dbReference type="EMBL" id="FNAV01000025">
    <property type="protein sequence ID" value="SDF50426.1"/>
    <property type="molecule type" value="Genomic_DNA"/>
</dbReference>
<feature type="transmembrane region" description="Helical" evidence="6">
    <location>
        <begin position="281"/>
        <end position="299"/>
    </location>
</feature>
<feature type="transmembrane region" description="Helical" evidence="6">
    <location>
        <begin position="194"/>
        <end position="215"/>
    </location>
</feature>
<reference evidence="8" key="1">
    <citation type="submission" date="2016-10" db="EMBL/GenBank/DDBJ databases">
        <authorList>
            <person name="Varghese N."/>
            <person name="Submissions S."/>
        </authorList>
    </citation>
    <scope>NUCLEOTIDE SEQUENCE [LARGE SCALE GENOMIC DNA]</scope>
    <source>
        <strain evidence="8">DSM 10146</strain>
    </source>
</reference>
<sequence>MTDQTSTPAPSDGRRILSSSGQLLALRVGGLGVSFGLGVLLARVMGPTEFGIYTFVLAILTLLMLPAKFGLPSLMTREIAKAGEDAPQIGMVLRWGRMWSLTASILVSAISLLALWIFHERIEGVSPWIVALTFLNVPLLTFAFFDSAVLRGLKKPVASQFPENVFRPLMMMILAGAVSLAVTGSRMSADTALILNAVAATGALIVVRWLTVTSLPAEARSGDGIPRPDKETRSVWFRAVLALALSGGIQSLNEQIDILSLGFFGEAADVGIYRVASRGAFLVYFALLSVGMVASPYFARYRKEGRMKELQGIVTVASRAIFLAALVPAVLMIVFATPVMTLVFGAEYAAGALPLAILCAGQLANAATGASIQLMNMSGHEGTVARAVTFGAVCNVVLNLSLVPFYGPTGAAIATAISVAIWNTYLWVACRRTLGIDSSFLGLGLKKDVA</sequence>
<feature type="transmembrane region" description="Helical" evidence="6">
    <location>
        <begin position="411"/>
        <end position="430"/>
    </location>
</feature>
<comment type="subcellular location">
    <subcellularLocation>
        <location evidence="1">Cell membrane</location>
        <topology evidence="1">Multi-pass membrane protein</topology>
    </subcellularLocation>
</comment>
<protein>
    <submittedName>
        <fullName evidence="7">Membrane protein involved in the export of O-antigen and teichoic acid</fullName>
    </submittedName>
</protein>
<dbReference type="STRING" id="282683.SAMN04488105_12510"/>
<keyword evidence="3 6" id="KW-0812">Transmembrane</keyword>
<feature type="transmembrane region" description="Helical" evidence="6">
    <location>
        <begin position="50"/>
        <end position="71"/>
    </location>
</feature>
<dbReference type="AlphaFoldDB" id="A0A1G7LM12"/>
<feature type="transmembrane region" description="Helical" evidence="6">
    <location>
        <begin position="24"/>
        <end position="44"/>
    </location>
</feature>